<feature type="transmembrane region" description="Helical" evidence="1">
    <location>
        <begin position="172"/>
        <end position="190"/>
    </location>
</feature>
<dbReference type="KEGG" id="mev:Metev_0339"/>
<dbReference type="InterPro" id="IPR018723">
    <property type="entry name" value="DUF2254_membrane"/>
</dbReference>
<keyword evidence="1" id="KW-0472">Membrane</keyword>
<feature type="transmembrane region" description="Helical" evidence="1">
    <location>
        <begin position="56"/>
        <end position="76"/>
    </location>
</feature>
<keyword evidence="1" id="KW-0812">Transmembrane</keyword>
<dbReference type="HOGENOM" id="CLU_360429_0_0_2"/>
<dbReference type="OrthoDB" id="125581at2157"/>
<proteinExistence type="predicted"/>
<sequence>MKNKAMQKWFCSYIKDTFQDKYIISILLAMLPIYLISIISINHLFNILNINLSIDITIFALSSYTFYFIAVIGLLIDRILKKIDKNLYLWLRQITILTLLILFIIYLPTLLTPFDEFLPIKANSAKYMISSLVQSEAAIIALVITLSLVGIQYSASSYSTKIIDIFSKKPDMWILIVIYLGSIVYGLYILKGIPETNINSSIEENVIRLFFINLIAFIYLLFYINSTLKLFKSSNLILWFGDKITPKSINDNLISTNLNFNEDNPYQKVIDITKSSIRNQNINTVKLGVLSIIDYKQYIINNDYFTDEEIIQIKSKLETHLEDLLLYSIKNNQISTYTKILDYYFLFIISTIENNNKEIIDNQLNQFYSTILNIGYEAIDKPSCITFITYLLNRISFISGNLGNPENNKKYVLNVIKTLEYLIIEASKKDMFYLMLIIVKSIKDFDLENLNIENKNTKSENNEPLSTDTFKYIIDRLIKQNQYDIATYIVNLMLSINDEYNISTNDKIDLIKPISKPFIEAHYELGVTYISTKIKDLYISEIEDNQDNVKYICYNLNSIIIDCLNYNFNVAAFSIIEKYKESSEKITNERFINANYDVKYLNNELLYGLNYLILNTEAQKGEVLNFISEVVKNMAYEYIDKCLYDNSKQAIRLLENISILASQKKCDYTMDIVNNLKNVEVKAINEYSFNCINDLDQIFERIGYEVIYHDMYDITEFIIISLKNITIKLYNHNISHIAKKSEKSFEKLYSKAMDKDYPNLSKIDNAYQEMKNNIYI</sequence>
<feature type="transmembrane region" description="Helical" evidence="1">
    <location>
        <begin position="88"/>
        <end position="107"/>
    </location>
</feature>
<accession>D7E6P3</accession>
<evidence type="ECO:0000313" key="2">
    <source>
        <dbReference type="EMBL" id="ADI73265.1"/>
    </source>
</evidence>
<reference evidence="2 3" key="1">
    <citation type="submission" date="2010-06" db="EMBL/GenBank/DDBJ databases">
        <title>Complete sequence chromosome of Methanohalobium evestigatum Z-7303.</title>
        <authorList>
            <consortium name="US DOE Joint Genome Institute"/>
            <person name="Lucas S."/>
            <person name="Copeland A."/>
            <person name="Lapidus A."/>
            <person name="Cheng J.-F."/>
            <person name="Bruce D."/>
            <person name="Goodwin L."/>
            <person name="Pitluck S."/>
            <person name="Saunders E."/>
            <person name="Detter J.C."/>
            <person name="Han C."/>
            <person name="Tapia R."/>
            <person name="Land M."/>
            <person name="Hauser L."/>
            <person name="Kyrpides N."/>
            <person name="Mikhailova N."/>
            <person name="Sieprawska-Lupa M."/>
            <person name="Whitman W.B."/>
            <person name="Anderson I."/>
            <person name="Woyke T."/>
        </authorList>
    </citation>
    <scope>NUCLEOTIDE SEQUENCE [LARGE SCALE GENOMIC DNA]</scope>
    <source>
        <strain evidence="3">ATCC BAA-1072 / DSM 3721 / NBRC 107634 / OCM 161 / Z-7303</strain>
    </source>
</reference>
<keyword evidence="3" id="KW-1185">Reference proteome</keyword>
<evidence type="ECO:0000313" key="3">
    <source>
        <dbReference type="Proteomes" id="UP000000391"/>
    </source>
</evidence>
<dbReference type="EMBL" id="CP002069">
    <property type="protein sequence ID" value="ADI73265.1"/>
    <property type="molecule type" value="Genomic_DNA"/>
</dbReference>
<feature type="transmembrane region" description="Helical" evidence="1">
    <location>
        <begin position="206"/>
        <end position="224"/>
    </location>
</feature>
<dbReference type="Pfam" id="PF10011">
    <property type="entry name" value="DUF2254"/>
    <property type="match status" value="1"/>
</dbReference>
<keyword evidence="1" id="KW-1133">Transmembrane helix</keyword>
<dbReference type="GeneID" id="9345955"/>
<protein>
    <submittedName>
        <fullName evidence="2">Uncharacterized protein</fullName>
    </submittedName>
</protein>
<feature type="transmembrane region" description="Helical" evidence="1">
    <location>
        <begin position="21"/>
        <end position="44"/>
    </location>
</feature>
<evidence type="ECO:0000256" key="1">
    <source>
        <dbReference type="SAM" id="Phobius"/>
    </source>
</evidence>
<gene>
    <name evidence="2" type="ordered locus">Metev_0339</name>
</gene>
<organism evidence="2 3">
    <name type="scientific">Methanohalobium evestigatum (strain ATCC BAA-1072 / DSM 3721 / NBRC 107634 / OCM 161 / Z-7303)</name>
    <dbReference type="NCBI Taxonomy" id="644295"/>
    <lineage>
        <taxon>Archaea</taxon>
        <taxon>Methanobacteriati</taxon>
        <taxon>Methanobacteriota</taxon>
        <taxon>Stenosarchaea group</taxon>
        <taxon>Methanomicrobia</taxon>
        <taxon>Methanosarcinales</taxon>
        <taxon>Methanosarcinaceae</taxon>
        <taxon>Methanohalobium</taxon>
    </lineage>
</organism>
<dbReference type="AlphaFoldDB" id="D7E6P3"/>
<dbReference type="Proteomes" id="UP000000391">
    <property type="component" value="Chromosome"/>
</dbReference>
<dbReference type="RefSeq" id="WP_013193833.1">
    <property type="nucleotide sequence ID" value="NC_014253.1"/>
</dbReference>
<name>D7E6P3_METEZ</name>